<accession>A0AAD8AD08</accession>
<keyword evidence="1" id="KW-0479">Metal-binding</keyword>
<evidence type="ECO:0000256" key="5">
    <source>
        <dbReference type="PROSITE-ProRule" id="PRU00042"/>
    </source>
</evidence>
<dbReference type="Gene3D" id="3.30.160.60">
    <property type="entry name" value="Classic Zinc Finger"/>
    <property type="match status" value="3"/>
</dbReference>
<feature type="domain" description="C2H2-type" evidence="6">
    <location>
        <begin position="31"/>
        <end position="58"/>
    </location>
</feature>
<feature type="non-terminal residue" evidence="7">
    <location>
        <position position="1"/>
    </location>
</feature>
<protein>
    <recommendedName>
        <fullName evidence="6">C2H2-type domain-containing protein</fullName>
    </recommendedName>
</protein>
<evidence type="ECO:0000256" key="2">
    <source>
        <dbReference type="ARBA" id="ARBA00022737"/>
    </source>
</evidence>
<feature type="domain" description="C2H2-type" evidence="6">
    <location>
        <begin position="193"/>
        <end position="220"/>
    </location>
</feature>
<evidence type="ECO:0000256" key="4">
    <source>
        <dbReference type="ARBA" id="ARBA00022833"/>
    </source>
</evidence>
<sequence length="245" mass="28754">RKYFMVIKKESKPTPKSSTRKSTTSRARGFFPCERCGRSYVRKDSLQRHLQWECGKEPTFQCPFCPQRNSSPLSRSFRDWEAWSAAHPSIPALIFGGMSHSASMLVSSRGSESPKSFVCPRCGRGYKLKSSLRNHEKWECGMEPQFQCPFCPYRAKQKMHVARHIERMHKEKIGLIQQNCILSSMEFLLRGKFPCSRCGREYTRRDTLLRHEKYECGSDQIFNCPFCPSRSKRAWHQYHRKSTHR</sequence>
<proteinExistence type="predicted"/>
<dbReference type="Pfam" id="PF13909">
    <property type="entry name" value="zf-H2C2_5"/>
    <property type="match status" value="1"/>
</dbReference>
<keyword evidence="2" id="KW-0677">Repeat</keyword>
<dbReference type="InterPro" id="IPR036236">
    <property type="entry name" value="Znf_C2H2_sf"/>
</dbReference>
<gene>
    <name evidence="7" type="ORF">L9F63_012161</name>
</gene>
<feature type="non-terminal residue" evidence="7">
    <location>
        <position position="245"/>
    </location>
</feature>
<keyword evidence="4" id="KW-0862">Zinc</keyword>
<evidence type="ECO:0000259" key="6">
    <source>
        <dbReference type="PROSITE" id="PS50157"/>
    </source>
</evidence>
<name>A0AAD8AD08_DIPPU</name>
<dbReference type="SUPFAM" id="SSF57667">
    <property type="entry name" value="beta-beta-alpha zinc fingers"/>
    <property type="match status" value="3"/>
</dbReference>
<dbReference type="PROSITE" id="PS50157">
    <property type="entry name" value="ZINC_FINGER_C2H2_2"/>
    <property type="match status" value="3"/>
</dbReference>
<dbReference type="InterPro" id="IPR013087">
    <property type="entry name" value="Znf_C2H2_type"/>
</dbReference>
<evidence type="ECO:0000313" key="7">
    <source>
        <dbReference type="EMBL" id="KAJ9596780.1"/>
    </source>
</evidence>
<dbReference type="SMART" id="SM00355">
    <property type="entry name" value="ZnF_C2H2"/>
    <property type="match status" value="5"/>
</dbReference>
<dbReference type="GO" id="GO:0008270">
    <property type="term" value="F:zinc ion binding"/>
    <property type="evidence" value="ECO:0007669"/>
    <property type="project" value="UniProtKB-KW"/>
</dbReference>
<dbReference type="AlphaFoldDB" id="A0AAD8AD08"/>
<keyword evidence="3 5" id="KW-0863">Zinc-finger</keyword>
<dbReference type="Proteomes" id="UP001233999">
    <property type="component" value="Unassembled WGS sequence"/>
</dbReference>
<reference evidence="7" key="2">
    <citation type="submission" date="2023-05" db="EMBL/GenBank/DDBJ databases">
        <authorList>
            <person name="Fouks B."/>
        </authorList>
    </citation>
    <scope>NUCLEOTIDE SEQUENCE</scope>
    <source>
        <strain evidence="7">Stay&amp;Tobe</strain>
        <tissue evidence="7">Testes</tissue>
    </source>
</reference>
<dbReference type="EMBL" id="JASPKZ010001960">
    <property type="protein sequence ID" value="KAJ9596780.1"/>
    <property type="molecule type" value="Genomic_DNA"/>
</dbReference>
<dbReference type="PANTHER" id="PTHR24379">
    <property type="entry name" value="KRAB AND ZINC FINGER DOMAIN-CONTAINING"/>
    <property type="match status" value="1"/>
</dbReference>
<dbReference type="Pfam" id="PF00096">
    <property type="entry name" value="zf-C2H2"/>
    <property type="match status" value="3"/>
</dbReference>
<feature type="domain" description="C2H2-type" evidence="6">
    <location>
        <begin position="117"/>
        <end position="144"/>
    </location>
</feature>
<evidence type="ECO:0000313" key="8">
    <source>
        <dbReference type="Proteomes" id="UP001233999"/>
    </source>
</evidence>
<organism evidence="7 8">
    <name type="scientific">Diploptera punctata</name>
    <name type="common">Pacific beetle cockroach</name>
    <dbReference type="NCBI Taxonomy" id="6984"/>
    <lineage>
        <taxon>Eukaryota</taxon>
        <taxon>Metazoa</taxon>
        <taxon>Ecdysozoa</taxon>
        <taxon>Arthropoda</taxon>
        <taxon>Hexapoda</taxon>
        <taxon>Insecta</taxon>
        <taxon>Pterygota</taxon>
        <taxon>Neoptera</taxon>
        <taxon>Polyneoptera</taxon>
        <taxon>Dictyoptera</taxon>
        <taxon>Blattodea</taxon>
        <taxon>Blaberoidea</taxon>
        <taxon>Blaberidae</taxon>
        <taxon>Diplopterinae</taxon>
        <taxon>Diploptera</taxon>
    </lineage>
</organism>
<evidence type="ECO:0000256" key="1">
    <source>
        <dbReference type="ARBA" id="ARBA00022723"/>
    </source>
</evidence>
<evidence type="ECO:0000256" key="3">
    <source>
        <dbReference type="ARBA" id="ARBA00022771"/>
    </source>
</evidence>
<keyword evidence="8" id="KW-1185">Reference proteome</keyword>
<reference evidence="7" key="1">
    <citation type="journal article" date="2023" name="IScience">
        <title>Live-bearing cockroach genome reveals convergent evolutionary mechanisms linked to viviparity in insects and beyond.</title>
        <authorList>
            <person name="Fouks B."/>
            <person name="Harrison M.C."/>
            <person name="Mikhailova A.A."/>
            <person name="Marchal E."/>
            <person name="English S."/>
            <person name="Carruthers M."/>
            <person name="Jennings E.C."/>
            <person name="Chiamaka E.L."/>
            <person name="Frigard R.A."/>
            <person name="Pippel M."/>
            <person name="Attardo G.M."/>
            <person name="Benoit J.B."/>
            <person name="Bornberg-Bauer E."/>
            <person name="Tobe S.S."/>
        </authorList>
    </citation>
    <scope>NUCLEOTIDE SEQUENCE</scope>
    <source>
        <strain evidence="7">Stay&amp;Tobe</strain>
    </source>
</reference>
<comment type="caution">
    <text evidence="7">The sequence shown here is derived from an EMBL/GenBank/DDBJ whole genome shotgun (WGS) entry which is preliminary data.</text>
</comment>
<dbReference type="PANTHER" id="PTHR24379:SF121">
    <property type="entry name" value="C2H2-TYPE DOMAIN-CONTAINING PROTEIN"/>
    <property type="match status" value="1"/>
</dbReference>